<protein>
    <submittedName>
        <fullName evidence="2">Uncharacterized protein</fullName>
    </submittedName>
</protein>
<dbReference type="Proteomes" id="UP000887579">
    <property type="component" value="Unplaced"/>
</dbReference>
<reference evidence="2" key="1">
    <citation type="submission" date="2022-11" db="UniProtKB">
        <authorList>
            <consortium name="WormBaseParasite"/>
        </authorList>
    </citation>
    <scope>IDENTIFICATION</scope>
</reference>
<evidence type="ECO:0000313" key="1">
    <source>
        <dbReference type="Proteomes" id="UP000887579"/>
    </source>
</evidence>
<sequence length="97" mass="10599">NSRDTVTDIPNHRPPHGRAIYDSSIVNNAITASYNNNNNIASIRPFTPPRRLPEIQRPATTGSRPRAPPFGHIPRTLTNPHSSKPSSAATERTANPV</sequence>
<evidence type="ECO:0000313" key="2">
    <source>
        <dbReference type="WBParaSite" id="ES5_v2.g30062.t1"/>
    </source>
</evidence>
<organism evidence="1 2">
    <name type="scientific">Panagrolaimus sp. ES5</name>
    <dbReference type="NCBI Taxonomy" id="591445"/>
    <lineage>
        <taxon>Eukaryota</taxon>
        <taxon>Metazoa</taxon>
        <taxon>Ecdysozoa</taxon>
        <taxon>Nematoda</taxon>
        <taxon>Chromadorea</taxon>
        <taxon>Rhabditida</taxon>
        <taxon>Tylenchina</taxon>
        <taxon>Panagrolaimomorpha</taxon>
        <taxon>Panagrolaimoidea</taxon>
        <taxon>Panagrolaimidae</taxon>
        <taxon>Panagrolaimus</taxon>
    </lineage>
</organism>
<dbReference type="WBParaSite" id="ES5_v2.g30062.t1">
    <property type="protein sequence ID" value="ES5_v2.g30062.t1"/>
    <property type="gene ID" value="ES5_v2.g30062"/>
</dbReference>
<proteinExistence type="predicted"/>
<name>A0AC34GK29_9BILA</name>
<accession>A0AC34GK29</accession>